<keyword evidence="3" id="KW-0378">Hydrolase</keyword>
<dbReference type="Proteomes" id="UP000034956">
    <property type="component" value="Unassembled WGS sequence"/>
</dbReference>
<keyword evidence="2" id="KW-0479">Metal-binding</keyword>
<proteinExistence type="inferred from homology"/>
<dbReference type="InterPro" id="IPR016192">
    <property type="entry name" value="APOBEC/CMP_deaminase_Zn-bd"/>
</dbReference>
<dbReference type="PANTHER" id="PTHR11086:SF18">
    <property type="entry name" value="DEOXYCYTIDYLATE DEAMINASE"/>
    <property type="match status" value="1"/>
</dbReference>
<evidence type="ECO:0000256" key="1">
    <source>
        <dbReference type="ARBA" id="ARBA00006576"/>
    </source>
</evidence>
<sequence>MKKYALVLYAPVIHAGYLEFFKRHRNAKTLYILGRGIIDQFTELHKEIRALDPEITKKFVETLGIFEHIKVLKPNTITDLKDYKIITADEPISRRFAKKYLQKNKIVFDSIFLKWDEKNVYSRNLPKNAETSKTAFDRKMMKLALKESTGSGDWWRQVGAIIVKNKKVILRDSSHHLPSDHTPYIEGNPRDFIEAGKKRDLSTSIHVEQLLIAEAAKRGLNLNGSSIYVNVFPCVPCAQIISQSGIKKCFFQTGNAYLNVERVFRAAGVKLIRVK</sequence>
<reference evidence="6 7" key="1">
    <citation type="journal article" date="2015" name="Nature">
        <title>rRNA introns, odd ribosomes, and small enigmatic genomes across a large radiation of phyla.</title>
        <authorList>
            <person name="Brown C.T."/>
            <person name="Hug L.A."/>
            <person name="Thomas B.C."/>
            <person name="Sharon I."/>
            <person name="Castelle C.J."/>
            <person name="Singh A."/>
            <person name="Wilkins M.J."/>
            <person name="Williams K.H."/>
            <person name="Banfield J.F."/>
        </authorList>
    </citation>
    <scope>NUCLEOTIDE SEQUENCE [LARGE SCALE GENOMIC DNA]</scope>
</reference>
<dbReference type="Pfam" id="PF00383">
    <property type="entry name" value="dCMP_cyt_deam_1"/>
    <property type="match status" value="1"/>
</dbReference>
<protein>
    <recommendedName>
        <fullName evidence="5">CMP/dCMP-type deaminase domain-containing protein</fullName>
    </recommendedName>
</protein>
<dbReference type="AlphaFoldDB" id="A0A0G1XBE5"/>
<dbReference type="InterPro" id="IPR002125">
    <property type="entry name" value="CMP_dCMP_dom"/>
</dbReference>
<comment type="caution">
    <text evidence="6">The sequence shown here is derived from an EMBL/GenBank/DDBJ whole genome shotgun (WGS) entry which is preliminary data.</text>
</comment>
<evidence type="ECO:0000256" key="4">
    <source>
        <dbReference type="ARBA" id="ARBA00022833"/>
    </source>
</evidence>
<evidence type="ECO:0000313" key="7">
    <source>
        <dbReference type="Proteomes" id="UP000034956"/>
    </source>
</evidence>
<accession>A0A0G1XBE5</accession>
<organism evidence="6 7">
    <name type="scientific">Candidatus Jorgensenbacteria bacterium GW2011_GWA1_48_11</name>
    <dbReference type="NCBI Taxonomy" id="1618660"/>
    <lineage>
        <taxon>Bacteria</taxon>
        <taxon>Candidatus Joergenseniibacteriota</taxon>
    </lineage>
</organism>
<dbReference type="SUPFAM" id="SSF53927">
    <property type="entry name" value="Cytidine deaminase-like"/>
    <property type="match status" value="1"/>
</dbReference>
<dbReference type="GO" id="GO:0008270">
    <property type="term" value="F:zinc ion binding"/>
    <property type="evidence" value="ECO:0007669"/>
    <property type="project" value="InterPro"/>
</dbReference>
<dbReference type="GO" id="GO:0005737">
    <property type="term" value="C:cytoplasm"/>
    <property type="evidence" value="ECO:0007669"/>
    <property type="project" value="TreeGrafter"/>
</dbReference>
<dbReference type="PROSITE" id="PS51747">
    <property type="entry name" value="CYT_DCMP_DEAMINASES_2"/>
    <property type="match status" value="1"/>
</dbReference>
<evidence type="ECO:0000313" key="6">
    <source>
        <dbReference type="EMBL" id="KKU91615.1"/>
    </source>
</evidence>
<dbReference type="InterPro" id="IPR015517">
    <property type="entry name" value="dCMP_deaminase-rel"/>
</dbReference>
<name>A0A0G1XBE5_9BACT</name>
<evidence type="ECO:0000259" key="5">
    <source>
        <dbReference type="PROSITE" id="PS51747"/>
    </source>
</evidence>
<dbReference type="GO" id="GO:0004132">
    <property type="term" value="F:dCMP deaminase activity"/>
    <property type="evidence" value="ECO:0007669"/>
    <property type="project" value="TreeGrafter"/>
</dbReference>
<dbReference type="Gene3D" id="3.40.140.10">
    <property type="entry name" value="Cytidine Deaminase, domain 2"/>
    <property type="match status" value="1"/>
</dbReference>
<dbReference type="PROSITE" id="PS00903">
    <property type="entry name" value="CYT_DCMP_DEAMINASES_1"/>
    <property type="match status" value="1"/>
</dbReference>
<feature type="domain" description="CMP/dCMP-type deaminase" evidence="5">
    <location>
        <begin position="135"/>
        <end position="271"/>
    </location>
</feature>
<dbReference type="EMBL" id="LCPF01000001">
    <property type="protein sequence ID" value="KKU91615.1"/>
    <property type="molecule type" value="Genomic_DNA"/>
</dbReference>
<gene>
    <name evidence="6" type="ORF">UY23_C0001G0221</name>
</gene>
<keyword evidence="4" id="KW-0862">Zinc</keyword>
<dbReference type="InterPro" id="IPR016193">
    <property type="entry name" value="Cytidine_deaminase-like"/>
</dbReference>
<comment type="similarity">
    <text evidence="1">Belongs to the cytidine and deoxycytidylate deaminase family.</text>
</comment>
<evidence type="ECO:0000256" key="3">
    <source>
        <dbReference type="ARBA" id="ARBA00022801"/>
    </source>
</evidence>
<evidence type="ECO:0000256" key="2">
    <source>
        <dbReference type="ARBA" id="ARBA00022723"/>
    </source>
</evidence>
<dbReference type="PANTHER" id="PTHR11086">
    <property type="entry name" value="DEOXYCYTIDYLATE DEAMINASE-RELATED"/>
    <property type="match status" value="1"/>
</dbReference>